<dbReference type="PANTHER" id="PTHR48007">
    <property type="entry name" value="LEUCINE-RICH REPEAT RECEPTOR-LIKE PROTEIN KINASE PXC1"/>
    <property type="match status" value="1"/>
</dbReference>
<evidence type="ECO:0000256" key="9">
    <source>
        <dbReference type="SAM" id="Phobius"/>
    </source>
</evidence>
<protein>
    <recommendedName>
        <fullName evidence="11">Protein kinase domain-containing protein</fullName>
    </recommendedName>
</protein>
<comment type="subcellular location">
    <subcellularLocation>
        <location evidence="1">Membrane</location>
        <topology evidence="1">Single-pass membrane protein</topology>
    </subcellularLocation>
</comment>
<dbReference type="AlphaFoldDB" id="A0A9Q0H5C6"/>
<evidence type="ECO:0000256" key="1">
    <source>
        <dbReference type="ARBA" id="ARBA00004167"/>
    </source>
</evidence>
<dbReference type="InterPro" id="IPR046959">
    <property type="entry name" value="PRK1-6/SRF4-like"/>
</dbReference>
<name>A0A9Q0H5C6_9MAGN</name>
<feature type="chain" id="PRO_5040352207" description="Protein kinase domain-containing protein" evidence="10">
    <location>
        <begin position="25"/>
        <end position="716"/>
    </location>
</feature>
<keyword evidence="4 10" id="KW-0732">Signal</keyword>
<dbReference type="GO" id="GO:0016020">
    <property type="term" value="C:membrane"/>
    <property type="evidence" value="ECO:0007669"/>
    <property type="project" value="UniProtKB-SubCell"/>
</dbReference>
<evidence type="ECO:0000256" key="8">
    <source>
        <dbReference type="ARBA" id="ARBA00023180"/>
    </source>
</evidence>
<evidence type="ECO:0000256" key="7">
    <source>
        <dbReference type="ARBA" id="ARBA00023136"/>
    </source>
</evidence>
<dbReference type="Pfam" id="PF00069">
    <property type="entry name" value="Pkinase"/>
    <property type="match status" value="1"/>
</dbReference>
<keyword evidence="3 9" id="KW-0812">Transmembrane</keyword>
<dbReference type="SUPFAM" id="SSF52058">
    <property type="entry name" value="L domain-like"/>
    <property type="match status" value="1"/>
</dbReference>
<keyword evidence="7 9" id="KW-0472">Membrane</keyword>
<keyword evidence="2" id="KW-0433">Leucine-rich repeat</keyword>
<dbReference type="PANTHER" id="PTHR48007:SF86">
    <property type="entry name" value="(WILD MALAYSIAN BANANA) HYPOTHETICAL PROTEIN"/>
    <property type="match status" value="1"/>
</dbReference>
<feature type="transmembrane region" description="Helical" evidence="9">
    <location>
        <begin position="326"/>
        <end position="353"/>
    </location>
</feature>
<dbReference type="GO" id="GO:0005524">
    <property type="term" value="F:ATP binding"/>
    <property type="evidence" value="ECO:0007669"/>
    <property type="project" value="InterPro"/>
</dbReference>
<evidence type="ECO:0000256" key="6">
    <source>
        <dbReference type="ARBA" id="ARBA00022989"/>
    </source>
</evidence>
<keyword evidence="8" id="KW-0325">Glycoprotein</keyword>
<feature type="domain" description="Protein kinase" evidence="11">
    <location>
        <begin position="408"/>
        <end position="690"/>
    </location>
</feature>
<dbReference type="SUPFAM" id="SSF56112">
    <property type="entry name" value="Protein kinase-like (PK-like)"/>
    <property type="match status" value="1"/>
</dbReference>
<dbReference type="Proteomes" id="UP001141806">
    <property type="component" value="Unassembled WGS sequence"/>
</dbReference>
<evidence type="ECO:0000313" key="13">
    <source>
        <dbReference type="Proteomes" id="UP001141806"/>
    </source>
</evidence>
<dbReference type="InterPro" id="IPR032675">
    <property type="entry name" value="LRR_dom_sf"/>
</dbReference>
<sequence>MAISRFSTRLLLLLVTSMISIVSAAIEDDVKCLKGIKDSLSDPQGKLSTWDFSNTSICGHSQFISSDPIAAHSVISCYFSPTSKFSSQWAIQLSVPTGKKSLAFAMAILSSSTRLSLFLIASMIAISAAIGDDVKCLKGIKDSLSDPEEKLSSWDFTNTSAGNICKFVGVTCWNQQEDRVNGLYLPTMMLAGKIPASLRYCNKNLQTLDFSFNSLSAAIPSEICNWLPYLVTLDLSHNDLSGSIPSELINCKYLNKLNLSDNHLSGSIPYEVSGLSRLRNLSVANNDLSGSIPSSLSTYDTASFNGNRGLCGSPLRSCDRLSRKNLIIIIAAGILGGLVSLLLGLALWWCCFVKSSRRRSRRRHGAGIDDDNGWADRLRAYRLVNVSLFQKPLVKIKLADLMAATNNFDLDNIIVSTRSGTTYKALLPDGSALAIKRLNTEKISERQFRSEMNRLGQLRHPNLVPLLGFCAVENEKLLVYKHMANGTLFSLLHPGSKTKRFCNSLDWPIRLKIGLGAARGLAWLHHGFQPAFLHQNISSNVIFLDEDLDARIIDYGLVMLMSSAGSNENIFVFSDFGEFGYVAPENSSTIMVASPKGDVYGLGVVLLELVTGQKPLEVSNGEEGFKGNLVDWVKQLSAAGRIKDVIDKAIVGRGHDEEILQFLKVALGCVVSRPKDRSLMYQVYQSLQTIGESQDYSEQFDEFPLIFGRQDPDNLE</sequence>
<evidence type="ECO:0000313" key="12">
    <source>
        <dbReference type="EMBL" id="KAJ4960186.1"/>
    </source>
</evidence>
<feature type="signal peptide" evidence="10">
    <location>
        <begin position="1"/>
        <end position="24"/>
    </location>
</feature>
<evidence type="ECO:0000256" key="10">
    <source>
        <dbReference type="SAM" id="SignalP"/>
    </source>
</evidence>
<dbReference type="Gene3D" id="3.30.200.20">
    <property type="entry name" value="Phosphorylase Kinase, domain 1"/>
    <property type="match status" value="1"/>
</dbReference>
<dbReference type="FunFam" id="3.30.200.20:FF:000428">
    <property type="entry name" value="Inactive LRR receptor-like serine/threonine-protein kinase BIR2"/>
    <property type="match status" value="1"/>
</dbReference>
<dbReference type="Gene3D" id="3.80.10.10">
    <property type="entry name" value="Ribonuclease Inhibitor"/>
    <property type="match status" value="1"/>
</dbReference>
<proteinExistence type="predicted"/>
<evidence type="ECO:0000256" key="4">
    <source>
        <dbReference type="ARBA" id="ARBA00022729"/>
    </source>
</evidence>
<dbReference type="InterPro" id="IPR013210">
    <property type="entry name" value="LRR_N_plant-typ"/>
</dbReference>
<dbReference type="FunFam" id="3.80.10.10:FF:000275">
    <property type="entry name" value="Leucine-rich repeat receptor-like protein kinase"/>
    <property type="match status" value="1"/>
</dbReference>
<organism evidence="12 13">
    <name type="scientific">Protea cynaroides</name>
    <dbReference type="NCBI Taxonomy" id="273540"/>
    <lineage>
        <taxon>Eukaryota</taxon>
        <taxon>Viridiplantae</taxon>
        <taxon>Streptophyta</taxon>
        <taxon>Embryophyta</taxon>
        <taxon>Tracheophyta</taxon>
        <taxon>Spermatophyta</taxon>
        <taxon>Magnoliopsida</taxon>
        <taxon>Proteales</taxon>
        <taxon>Proteaceae</taxon>
        <taxon>Protea</taxon>
    </lineage>
</organism>
<dbReference type="InterPro" id="IPR011009">
    <property type="entry name" value="Kinase-like_dom_sf"/>
</dbReference>
<dbReference type="InterPro" id="IPR001611">
    <property type="entry name" value="Leu-rich_rpt"/>
</dbReference>
<dbReference type="PROSITE" id="PS50011">
    <property type="entry name" value="PROTEIN_KINASE_DOM"/>
    <property type="match status" value="1"/>
</dbReference>
<evidence type="ECO:0000256" key="3">
    <source>
        <dbReference type="ARBA" id="ARBA00022692"/>
    </source>
</evidence>
<evidence type="ECO:0000256" key="5">
    <source>
        <dbReference type="ARBA" id="ARBA00022737"/>
    </source>
</evidence>
<dbReference type="InterPro" id="IPR000719">
    <property type="entry name" value="Prot_kinase_dom"/>
</dbReference>
<dbReference type="EMBL" id="JAMYWD010000009">
    <property type="protein sequence ID" value="KAJ4960186.1"/>
    <property type="molecule type" value="Genomic_DNA"/>
</dbReference>
<keyword evidence="5" id="KW-0677">Repeat</keyword>
<comment type="caution">
    <text evidence="12">The sequence shown here is derived from an EMBL/GenBank/DDBJ whole genome shotgun (WGS) entry which is preliminary data.</text>
</comment>
<evidence type="ECO:0000259" key="11">
    <source>
        <dbReference type="PROSITE" id="PS50011"/>
    </source>
</evidence>
<dbReference type="GO" id="GO:0004672">
    <property type="term" value="F:protein kinase activity"/>
    <property type="evidence" value="ECO:0007669"/>
    <property type="project" value="InterPro"/>
</dbReference>
<dbReference type="Pfam" id="PF08263">
    <property type="entry name" value="LRRNT_2"/>
    <property type="match status" value="2"/>
</dbReference>
<reference evidence="12" key="1">
    <citation type="journal article" date="2023" name="Plant J.">
        <title>The genome of the king protea, Protea cynaroides.</title>
        <authorList>
            <person name="Chang J."/>
            <person name="Duong T.A."/>
            <person name="Schoeman C."/>
            <person name="Ma X."/>
            <person name="Roodt D."/>
            <person name="Barker N."/>
            <person name="Li Z."/>
            <person name="Van de Peer Y."/>
            <person name="Mizrachi E."/>
        </authorList>
    </citation>
    <scope>NUCLEOTIDE SEQUENCE</scope>
    <source>
        <tissue evidence="12">Young leaves</tissue>
    </source>
</reference>
<keyword evidence="13" id="KW-1185">Reference proteome</keyword>
<keyword evidence="6 9" id="KW-1133">Transmembrane helix</keyword>
<dbReference type="OrthoDB" id="598358at2759"/>
<gene>
    <name evidence="12" type="ORF">NE237_020096</name>
</gene>
<dbReference type="Pfam" id="PF00560">
    <property type="entry name" value="LRR_1"/>
    <property type="match status" value="4"/>
</dbReference>
<dbReference type="Gene3D" id="1.10.510.10">
    <property type="entry name" value="Transferase(Phosphotransferase) domain 1"/>
    <property type="match status" value="1"/>
</dbReference>
<accession>A0A9Q0H5C6</accession>
<evidence type="ECO:0000256" key="2">
    <source>
        <dbReference type="ARBA" id="ARBA00022614"/>
    </source>
</evidence>